<dbReference type="PANTHER" id="PTHR46766">
    <property type="entry name" value="GLUTAMINE-RICH PROTEIN 2"/>
    <property type="match status" value="1"/>
</dbReference>
<dbReference type="GO" id="GO:0052572">
    <property type="term" value="P:response to host immune response"/>
    <property type="evidence" value="ECO:0007669"/>
    <property type="project" value="TreeGrafter"/>
</dbReference>
<gene>
    <name evidence="4" type="ORF">A5636_15665</name>
</gene>
<evidence type="ECO:0000313" key="5">
    <source>
        <dbReference type="Proteomes" id="UP000093629"/>
    </source>
</evidence>
<dbReference type="RefSeq" id="WP_065161197.1">
    <property type="nucleotide sequence ID" value="NZ_LZLQ01000148.1"/>
</dbReference>
<dbReference type="Proteomes" id="UP000093629">
    <property type="component" value="Unassembled WGS sequence"/>
</dbReference>
<keyword evidence="5" id="KW-1185">Reference proteome</keyword>
<accession>A0A1A3MNU4</accession>
<protein>
    <recommendedName>
        <fullName evidence="6">PPE family protein</fullName>
    </recommendedName>
</protein>
<dbReference type="SUPFAM" id="SSF140459">
    <property type="entry name" value="PE/PPE dimer-like"/>
    <property type="match status" value="1"/>
</dbReference>
<dbReference type="PANTHER" id="PTHR46766:SF1">
    <property type="entry name" value="GLUTAMINE-RICH PROTEIN 2"/>
    <property type="match status" value="1"/>
</dbReference>
<feature type="domain" description="PPE" evidence="2">
    <location>
        <begin position="3"/>
        <end position="163"/>
    </location>
</feature>
<dbReference type="FunFam" id="1.20.1260.20:FF:000001">
    <property type="entry name" value="PPE family protein PPE41"/>
    <property type="match status" value="1"/>
</dbReference>
<evidence type="ECO:0008006" key="6">
    <source>
        <dbReference type="Google" id="ProtNLM"/>
    </source>
</evidence>
<comment type="similarity">
    <text evidence="1">Belongs to the mycobacterial PPE family.</text>
</comment>
<dbReference type="AlphaFoldDB" id="A0A1A3MNU4"/>
<evidence type="ECO:0000259" key="3">
    <source>
        <dbReference type="Pfam" id="PF12484"/>
    </source>
</evidence>
<evidence type="ECO:0000259" key="2">
    <source>
        <dbReference type="Pfam" id="PF00823"/>
    </source>
</evidence>
<dbReference type="Pfam" id="PF00823">
    <property type="entry name" value="PPE"/>
    <property type="match status" value="1"/>
</dbReference>
<dbReference type="InterPro" id="IPR022171">
    <property type="entry name" value="PPE_C"/>
</dbReference>
<dbReference type="EMBL" id="LZLQ01000148">
    <property type="protein sequence ID" value="OBK10439.1"/>
    <property type="molecule type" value="Genomic_DNA"/>
</dbReference>
<evidence type="ECO:0000313" key="4">
    <source>
        <dbReference type="EMBL" id="OBK10439.1"/>
    </source>
</evidence>
<evidence type="ECO:0000256" key="1">
    <source>
        <dbReference type="ARBA" id="ARBA00010652"/>
    </source>
</evidence>
<feature type="domain" description="PPE family C-terminal" evidence="3">
    <location>
        <begin position="321"/>
        <end position="402"/>
    </location>
</feature>
<reference evidence="4 5" key="1">
    <citation type="submission" date="2016-06" db="EMBL/GenBank/DDBJ databases">
        <authorList>
            <person name="Kjaerup R.B."/>
            <person name="Dalgaard T.S."/>
            <person name="Juul-Madsen H.R."/>
        </authorList>
    </citation>
    <scope>NUCLEOTIDE SEQUENCE [LARGE SCALE GENOMIC DNA]</scope>
    <source>
        <strain evidence="4 5">1245139.5</strain>
    </source>
</reference>
<name>A0A1A3MNU4_MYCAS</name>
<dbReference type="Pfam" id="PF12484">
    <property type="entry name" value="PPE-SVP"/>
    <property type="match status" value="1"/>
</dbReference>
<proteinExistence type="inferred from homology"/>
<comment type="caution">
    <text evidence="4">The sequence shown here is derived from an EMBL/GenBank/DDBJ whole genome shotgun (WGS) entry which is preliminary data.</text>
</comment>
<sequence length="407" mass="40371">MLDFGAFPPEINSGRMYAGPGSGPMLAAAAGWDGLAAELSTAAAGYGSIVTELTSSPWVGPASAAMMAAAAPYVAWLGVTAEQADQAGMQARAAAAAYDVAFAMTVPPTMVAANRALLAVLVATNFFGQNTPAIAATEAEYAEMWAQDAVAMYGYAASSATASVLNPFTEPPITADADSVSAQAAAVGEALAVPAGNSAAAVAPMTLLPSSLPELGSAILNSAPVAGFDSVLTQLGFSFAPEGLVVPPWVVGSNGLVATIFGNSTNIWNSVTNYPYFALGSVNSLVAWGGGLLPGAPAPNPALGGALTPPGAIGAWGSPVSAGWGQATAIGKLSVPPTWSATTVAQITPLPTGTESLGAGVNPAHAATSSSLLRGIPMSGAGRRTAEGYVTKYGFRHSVLTRSPSAG</sequence>
<dbReference type="InterPro" id="IPR000030">
    <property type="entry name" value="PPE_dom"/>
</dbReference>
<dbReference type="InterPro" id="IPR038332">
    <property type="entry name" value="PPE_sf"/>
</dbReference>
<dbReference type="Gene3D" id="1.20.1260.20">
    <property type="entry name" value="PPE superfamily"/>
    <property type="match status" value="1"/>
</dbReference>
<organism evidence="4 5">
    <name type="scientific">Mycobacterium asiaticum</name>
    <dbReference type="NCBI Taxonomy" id="1790"/>
    <lineage>
        <taxon>Bacteria</taxon>
        <taxon>Bacillati</taxon>
        <taxon>Actinomycetota</taxon>
        <taxon>Actinomycetes</taxon>
        <taxon>Mycobacteriales</taxon>
        <taxon>Mycobacteriaceae</taxon>
        <taxon>Mycobacterium</taxon>
    </lineage>
</organism>